<gene>
    <name evidence="1" type="ORF">MCHLO_03942</name>
</gene>
<evidence type="ECO:0000313" key="1">
    <source>
        <dbReference type="EMBL" id="GAT46410.1"/>
    </source>
</evidence>
<organism evidence="1 2">
    <name type="scientific">Mycena chlorophos</name>
    <name type="common">Agaric fungus</name>
    <name type="synonym">Agaricus chlorophos</name>
    <dbReference type="NCBI Taxonomy" id="658473"/>
    <lineage>
        <taxon>Eukaryota</taxon>
        <taxon>Fungi</taxon>
        <taxon>Dikarya</taxon>
        <taxon>Basidiomycota</taxon>
        <taxon>Agaricomycotina</taxon>
        <taxon>Agaricomycetes</taxon>
        <taxon>Agaricomycetidae</taxon>
        <taxon>Agaricales</taxon>
        <taxon>Marasmiineae</taxon>
        <taxon>Mycenaceae</taxon>
        <taxon>Mycena</taxon>
    </lineage>
</organism>
<name>A0ABQ0L625_MYCCL</name>
<dbReference type="Proteomes" id="UP000815677">
    <property type="component" value="Unassembled WGS sequence"/>
</dbReference>
<protein>
    <submittedName>
        <fullName evidence="1">Uncharacterized protein</fullName>
    </submittedName>
</protein>
<evidence type="ECO:0000313" key="2">
    <source>
        <dbReference type="Proteomes" id="UP000815677"/>
    </source>
</evidence>
<dbReference type="EMBL" id="DF842483">
    <property type="protein sequence ID" value="GAT46410.1"/>
    <property type="molecule type" value="Genomic_DNA"/>
</dbReference>
<sequence>MYRSGYNTRVSALLEPLVAAGRDEDDEDNDVGHFSGDNLDQGVYDLPLAQKDDFAGVTHKILDDVLAHNNGFNAHVGYFPIGVAEMAHMFYGLDVSDKDAAQVLRGQELAPLSCRWVLGDVEDVVAEETLPFVRQLFKYIAKARDPTDLPLCVSDLVDRRSALHRYQWRRFIIKRVVRDTTTTFLILPDNPEDEPFILTDGATVLFCLRSEFNSTKDLVHRLVEVGAKFSTCWRRRRSSVRPIRPRDIDNLGRRPFRYNGTMHDYLAYVKLRSSYFRSYRGPLMLREGGILARLARMSINNIHDVVFMCPDDEDLDEAIELADLGDGFALYQEYATSYEKELVSGVYSVQAESKFALRFLSLSYASTDANDKSLKYISWWTMSETWESSARHTGLWNANCERWFQEQTKAMTEGKAVLKTHAKWKSQRFNSPAIKVVEVYHSLAARVVEEYFCTGSL</sequence>
<proteinExistence type="predicted"/>
<reference evidence="1" key="1">
    <citation type="submission" date="2014-09" db="EMBL/GenBank/DDBJ databases">
        <title>Genome sequence of the luminous mushroom Mycena chlorophos for searching fungal bioluminescence genes.</title>
        <authorList>
            <person name="Tanaka Y."/>
            <person name="Kasuga D."/>
            <person name="Oba Y."/>
            <person name="Hase S."/>
            <person name="Sato K."/>
            <person name="Oba Y."/>
            <person name="Sakakibara Y."/>
        </authorList>
    </citation>
    <scope>NUCLEOTIDE SEQUENCE</scope>
</reference>
<accession>A0ABQ0L625</accession>
<keyword evidence="2" id="KW-1185">Reference proteome</keyword>